<dbReference type="InterPro" id="IPR035996">
    <property type="entry name" value="4pyrrol_Methylase_sf"/>
</dbReference>
<dbReference type="InterPro" id="IPR000878">
    <property type="entry name" value="4pyrrol_Mease"/>
</dbReference>
<dbReference type="Pfam" id="PF00590">
    <property type="entry name" value="TP_methylase"/>
    <property type="match status" value="1"/>
</dbReference>
<dbReference type="RefSeq" id="WP_093947814.1">
    <property type="nucleotide sequence ID" value="NZ_NMUL01000010.1"/>
</dbReference>
<evidence type="ECO:0000259" key="1">
    <source>
        <dbReference type="Pfam" id="PF00590"/>
    </source>
</evidence>
<dbReference type="InterPro" id="IPR014777">
    <property type="entry name" value="4pyrrole_Mease_sub1"/>
</dbReference>
<dbReference type="OrthoDB" id="1459304at2"/>
<accession>A0A229TB74</accession>
<dbReference type="Proteomes" id="UP000215199">
    <property type="component" value="Unassembled WGS sequence"/>
</dbReference>
<dbReference type="EMBL" id="NMUL01000010">
    <property type="protein sequence ID" value="OXM68492.1"/>
    <property type="molecule type" value="Genomic_DNA"/>
</dbReference>
<dbReference type="Gene3D" id="3.40.1010.10">
    <property type="entry name" value="Cobalt-precorrin-4 Transmethylase, Domain 1"/>
    <property type="match status" value="1"/>
</dbReference>
<gene>
    <name evidence="2" type="ORF">CF165_13370</name>
</gene>
<dbReference type="AlphaFoldDB" id="A0A229TB74"/>
<keyword evidence="3" id="KW-1185">Reference proteome</keyword>
<evidence type="ECO:0000313" key="3">
    <source>
        <dbReference type="Proteomes" id="UP000215199"/>
    </source>
</evidence>
<feature type="domain" description="Tetrapyrrole methylase" evidence="1">
    <location>
        <begin position="3"/>
        <end position="164"/>
    </location>
</feature>
<dbReference type="SUPFAM" id="SSF53790">
    <property type="entry name" value="Tetrapyrrole methylase"/>
    <property type="match status" value="1"/>
</dbReference>
<name>A0A229TB74_9PSEU</name>
<proteinExistence type="predicted"/>
<protein>
    <recommendedName>
        <fullName evidence="1">Tetrapyrrole methylase domain-containing protein</fullName>
    </recommendedName>
</protein>
<sequence length="268" mass="29167">MTKIRLVGIGMLPQRDLTAGGLAALRASKVVLYSSFPHLRPWLGSLGLSRIEDICDHYADGGKDVDNYTAIVGAVVGAARRNGDVAYLVPGHPNLGVTATQRFLAMAATDDELDVEVVPGVSSIDTISMDLSLDLLERTCVIVDSNRLLLLRQQLDPRAGVLVYHASAVGTTTTDYREPWITNRIELLQRYLVDTFGEDHEYHAVVSQTVPGVRPRVSRGTLGKLSEAVRSIDYGTTLYVPPIVKRGVDENFLRLLDSGVAATRGARE</sequence>
<organism evidence="2 3">
    <name type="scientific">Amycolatopsis vastitatis</name>
    <dbReference type="NCBI Taxonomy" id="1905142"/>
    <lineage>
        <taxon>Bacteria</taxon>
        <taxon>Bacillati</taxon>
        <taxon>Actinomycetota</taxon>
        <taxon>Actinomycetes</taxon>
        <taxon>Pseudonocardiales</taxon>
        <taxon>Pseudonocardiaceae</taxon>
        <taxon>Amycolatopsis</taxon>
    </lineage>
</organism>
<comment type="caution">
    <text evidence="2">The sequence shown here is derived from an EMBL/GenBank/DDBJ whole genome shotgun (WGS) entry which is preliminary data.</text>
</comment>
<evidence type="ECO:0000313" key="2">
    <source>
        <dbReference type="EMBL" id="OXM68492.1"/>
    </source>
</evidence>
<dbReference type="GO" id="GO:0008168">
    <property type="term" value="F:methyltransferase activity"/>
    <property type="evidence" value="ECO:0007669"/>
    <property type="project" value="InterPro"/>
</dbReference>
<reference evidence="3" key="1">
    <citation type="submission" date="2017-07" db="EMBL/GenBank/DDBJ databases">
        <title>Comparative genome mining reveals phylogenetic distribution patterns of secondary metabolites in Amycolatopsis.</title>
        <authorList>
            <person name="Adamek M."/>
            <person name="Alanjary M."/>
            <person name="Sales-Ortells H."/>
            <person name="Goodfellow M."/>
            <person name="Bull A.T."/>
            <person name="Kalinowski J."/>
            <person name="Ziemert N."/>
        </authorList>
    </citation>
    <scope>NUCLEOTIDE SEQUENCE [LARGE SCALE GENOMIC DNA]</scope>
    <source>
        <strain evidence="3">H5</strain>
    </source>
</reference>